<feature type="region of interest" description="Disordered" evidence="1">
    <location>
        <begin position="1"/>
        <end position="23"/>
    </location>
</feature>
<evidence type="ECO:0000256" key="1">
    <source>
        <dbReference type="SAM" id="MobiDB-lite"/>
    </source>
</evidence>
<feature type="compositionally biased region" description="Polar residues" evidence="1">
    <location>
        <begin position="172"/>
        <end position="182"/>
    </location>
</feature>
<proteinExistence type="predicted"/>
<protein>
    <submittedName>
        <fullName evidence="2">Uncharacterized protein</fullName>
    </submittedName>
</protein>
<sequence>MRNARKTVRSSSSSKPLTAIGARGGQIRPQTAQPNIEKLKERQALHELLRIGMGRAEDLRFLQKVEGKQTEVAPQSAPQLLEECELREEFRVARELELQKEIVKFNFVSCTDEESQQLADQLLALNQVLEEDRMRQRPPLPNLAAYRTNILGGSRKSSPRKSKPSTPKANAAPSSNPYSTNPALPLPLGYKKPASKAKGVEDAAAGRALKKESGWTPTPTGPPAPATRAPRPASAPQARDADGAKRRPRHQQLIVMQRTLRTGILVHVEDDGENAASRALQKNIGEAQEHFKMCLQDTRASMGLLGGAVGSGGRRRMAWDKHVNPGILGVTPGQEALAERLRRKRALRLIQRTWRAYYKRTAPVRKAKLHISASTPSQYGSFPAAKHPLAVFAASCAFVDIVVHRSGSPRSGVLPASPPRQHEKRETLLPNEPATEAVSTCRSAARALQKQCLRVARQREPSRSSVHVALGSESPPEAVSRASAAPGHGCFPRARGVLHQIRGLRLNTKLRHAAAAKKAKVQAKREEEATVVIQKTWRGGGGRVEVQSTSPVPS</sequence>
<feature type="region of interest" description="Disordered" evidence="1">
    <location>
        <begin position="464"/>
        <end position="485"/>
    </location>
</feature>
<feature type="region of interest" description="Disordered" evidence="1">
    <location>
        <begin position="134"/>
        <end position="250"/>
    </location>
</feature>
<organism evidence="2 3">
    <name type="scientific">Cymbomonas tetramitiformis</name>
    <dbReference type="NCBI Taxonomy" id="36881"/>
    <lineage>
        <taxon>Eukaryota</taxon>
        <taxon>Viridiplantae</taxon>
        <taxon>Chlorophyta</taxon>
        <taxon>Pyramimonadophyceae</taxon>
        <taxon>Pyramimonadales</taxon>
        <taxon>Pyramimonadaceae</taxon>
        <taxon>Cymbomonas</taxon>
    </lineage>
</organism>
<dbReference type="EMBL" id="LGRX02034576">
    <property type="protein sequence ID" value="KAK3237474.1"/>
    <property type="molecule type" value="Genomic_DNA"/>
</dbReference>
<feature type="compositionally biased region" description="Low complexity" evidence="1">
    <location>
        <begin position="226"/>
        <end position="238"/>
    </location>
</feature>
<evidence type="ECO:0000313" key="3">
    <source>
        <dbReference type="Proteomes" id="UP001190700"/>
    </source>
</evidence>
<reference evidence="2 3" key="1">
    <citation type="journal article" date="2015" name="Genome Biol. Evol.">
        <title>Comparative Genomics of a Bacterivorous Green Alga Reveals Evolutionary Causalities and Consequences of Phago-Mixotrophic Mode of Nutrition.</title>
        <authorList>
            <person name="Burns J.A."/>
            <person name="Paasch A."/>
            <person name="Narechania A."/>
            <person name="Kim E."/>
        </authorList>
    </citation>
    <scope>NUCLEOTIDE SEQUENCE [LARGE SCALE GENOMIC DNA]</scope>
    <source>
        <strain evidence="2 3">PLY_AMNH</strain>
    </source>
</reference>
<dbReference type="Proteomes" id="UP001190700">
    <property type="component" value="Unassembled WGS sequence"/>
</dbReference>
<comment type="caution">
    <text evidence="2">The sequence shown here is derived from an EMBL/GenBank/DDBJ whole genome shotgun (WGS) entry which is preliminary data.</text>
</comment>
<keyword evidence="3" id="KW-1185">Reference proteome</keyword>
<gene>
    <name evidence="2" type="ORF">CYMTET_52454</name>
</gene>
<evidence type="ECO:0000313" key="2">
    <source>
        <dbReference type="EMBL" id="KAK3237474.1"/>
    </source>
</evidence>
<accession>A0AAE0ERB4</accession>
<name>A0AAE0ERB4_9CHLO</name>
<dbReference type="AlphaFoldDB" id="A0AAE0ERB4"/>